<organism evidence="2 3">
    <name type="scientific">Bradyrhizobium aeschynomenes</name>
    <dbReference type="NCBI Taxonomy" id="2734909"/>
    <lineage>
        <taxon>Bacteria</taxon>
        <taxon>Pseudomonadati</taxon>
        <taxon>Pseudomonadota</taxon>
        <taxon>Alphaproteobacteria</taxon>
        <taxon>Hyphomicrobiales</taxon>
        <taxon>Nitrobacteraceae</taxon>
        <taxon>Bradyrhizobium</taxon>
    </lineage>
</organism>
<dbReference type="RefSeq" id="WP_172112161.1">
    <property type="nucleotide sequence ID" value="NZ_JABFDM010000002.1"/>
</dbReference>
<gene>
    <name evidence="2" type="ORF">HL667_17665</name>
</gene>
<keyword evidence="3" id="KW-1185">Reference proteome</keyword>
<dbReference type="EMBL" id="JABFDN010000005">
    <property type="protein sequence ID" value="NPU66835.1"/>
    <property type="molecule type" value="Genomic_DNA"/>
</dbReference>
<dbReference type="Proteomes" id="UP000886476">
    <property type="component" value="Unassembled WGS sequence"/>
</dbReference>
<protein>
    <submittedName>
        <fullName evidence="2">Uncharacterized protein</fullName>
    </submittedName>
</protein>
<comment type="caution">
    <text evidence="2">The sequence shown here is derived from an EMBL/GenBank/DDBJ whole genome shotgun (WGS) entry which is preliminary data.</text>
</comment>
<reference evidence="2" key="1">
    <citation type="submission" date="2020-05" db="EMBL/GenBank/DDBJ databases">
        <title>Nod-independent and nitrogen-fixing Bradyrhizobium aeschynomene sp. nov. isolated from nodules of Aeschynomene indica.</title>
        <authorList>
            <person name="Zhang Z."/>
        </authorList>
    </citation>
    <scope>NUCLEOTIDE SEQUENCE</scope>
    <source>
        <strain evidence="2">83012</strain>
    </source>
</reference>
<sequence length="81" mass="9114">MLAVLASLEQCRATLVATGNRESAQLISVAILDLRMKLNRLSEDDLKSLCDEMVQSDNPDKLRDPKLQPGQRRQPLLRVVK</sequence>
<feature type="region of interest" description="Disordered" evidence="1">
    <location>
        <begin position="56"/>
        <end position="81"/>
    </location>
</feature>
<evidence type="ECO:0000256" key="1">
    <source>
        <dbReference type="SAM" id="MobiDB-lite"/>
    </source>
</evidence>
<proteinExistence type="predicted"/>
<accession>A0ABX2CGN8</accession>
<evidence type="ECO:0000313" key="3">
    <source>
        <dbReference type="Proteomes" id="UP000886476"/>
    </source>
</evidence>
<name>A0ABX2CGN8_9BRAD</name>
<evidence type="ECO:0000313" key="2">
    <source>
        <dbReference type="EMBL" id="NPU66835.1"/>
    </source>
</evidence>